<dbReference type="RefSeq" id="WP_265263075.1">
    <property type="nucleotide sequence ID" value="NZ_JAIHOM010000012.1"/>
</dbReference>
<feature type="domain" description="ER-bound oxygenase mpaB/mpaB'/Rubber oxygenase catalytic" evidence="1">
    <location>
        <begin position="60"/>
        <end position="237"/>
    </location>
</feature>
<evidence type="ECO:0000313" key="3">
    <source>
        <dbReference type="Proteomes" id="UP001526426"/>
    </source>
</evidence>
<dbReference type="InterPro" id="IPR018713">
    <property type="entry name" value="MPAB/Lcp_cat_dom"/>
</dbReference>
<sequence length="296" mass="35103">MPLTQRFNRLEFIQQLDPIQDHAQIYHILAGYEFPWDINKALELALMKTFCVPSISKLLDKTGEFHHHGQKRYDDTGLIVSRMVKYGYLVGQGKAALERMNKIHQHFPIKNDDYLYVLSGFIYEPIRWIERFGWRPLCEREKLAMYYFWCAVGQEMGIKDIPESYALFEQYNQNYEQQYFYYCDANARVGESTVQIFLHWFPAMFRPILRPLIYAMLEESMLEAFGLPSPPAYQRSFVSNTLKFRGYLLSYFPPRQRPDFYLDRQHLSYPGGHSLKDVGPVGMLEELNRERPEQSN</sequence>
<protein>
    <submittedName>
        <fullName evidence="2">DUF2236 domain-containing protein</fullName>
    </submittedName>
</protein>
<accession>A0ABT3L1L5</accession>
<dbReference type="Proteomes" id="UP001526426">
    <property type="component" value="Unassembled WGS sequence"/>
</dbReference>
<proteinExistence type="predicted"/>
<dbReference type="Pfam" id="PF09995">
    <property type="entry name" value="MPAB_Lcp_cat"/>
    <property type="match status" value="1"/>
</dbReference>
<name>A0ABT3L1L5_9CYAN</name>
<evidence type="ECO:0000259" key="1">
    <source>
        <dbReference type="Pfam" id="PF09995"/>
    </source>
</evidence>
<reference evidence="2 3" key="1">
    <citation type="submission" date="2021-08" db="EMBL/GenBank/DDBJ databases">
        <title>Draft genome sequence of Spirulina subsalsa with high tolerance to salinity and hype-accumulation of phycocyanin.</title>
        <authorList>
            <person name="Pei H."/>
            <person name="Jiang L."/>
        </authorList>
    </citation>
    <scope>NUCLEOTIDE SEQUENCE [LARGE SCALE GENOMIC DNA]</scope>
    <source>
        <strain evidence="2 3">FACHB-351</strain>
    </source>
</reference>
<comment type="caution">
    <text evidence="2">The sequence shown here is derived from an EMBL/GenBank/DDBJ whole genome shotgun (WGS) entry which is preliminary data.</text>
</comment>
<keyword evidence="3" id="KW-1185">Reference proteome</keyword>
<gene>
    <name evidence="2" type="ORF">K4A83_03745</name>
</gene>
<dbReference type="InterPro" id="IPR046366">
    <property type="entry name" value="MPAB"/>
</dbReference>
<organism evidence="2 3">
    <name type="scientific">Spirulina subsalsa FACHB-351</name>
    <dbReference type="NCBI Taxonomy" id="234711"/>
    <lineage>
        <taxon>Bacteria</taxon>
        <taxon>Bacillati</taxon>
        <taxon>Cyanobacteriota</taxon>
        <taxon>Cyanophyceae</taxon>
        <taxon>Spirulinales</taxon>
        <taxon>Spirulinaceae</taxon>
        <taxon>Spirulina</taxon>
    </lineage>
</organism>
<dbReference type="PANTHER" id="PTHR36124">
    <property type="match status" value="1"/>
</dbReference>
<evidence type="ECO:0000313" key="2">
    <source>
        <dbReference type="EMBL" id="MCW6035389.1"/>
    </source>
</evidence>
<dbReference type="PANTHER" id="PTHR36124:SF1">
    <property type="entry name" value="ER-BOUND OXYGENASE MPAB_MPAB'_RUBBER OXYGENASE CATALYTIC DOMAIN-CONTAINING PROTEIN"/>
    <property type="match status" value="1"/>
</dbReference>
<dbReference type="EMBL" id="JAIHOM010000012">
    <property type="protein sequence ID" value="MCW6035389.1"/>
    <property type="molecule type" value="Genomic_DNA"/>
</dbReference>